<dbReference type="InterPro" id="IPR029058">
    <property type="entry name" value="AB_hydrolase_fold"/>
</dbReference>
<dbReference type="SUPFAM" id="SSF53474">
    <property type="entry name" value="alpha/beta-Hydrolases"/>
    <property type="match status" value="1"/>
</dbReference>
<dbReference type="AlphaFoldDB" id="A0AB34R305"/>
<dbReference type="InterPro" id="IPR029059">
    <property type="entry name" value="AB_hydrolase_5"/>
</dbReference>
<gene>
    <name evidence="2" type="ORF">B4127_3562</name>
</gene>
<evidence type="ECO:0000259" key="1">
    <source>
        <dbReference type="Pfam" id="PF12695"/>
    </source>
</evidence>
<proteinExistence type="predicted"/>
<dbReference type="GO" id="GO:0016787">
    <property type="term" value="F:hydrolase activity"/>
    <property type="evidence" value="ECO:0007669"/>
    <property type="project" value="InterPro"/>
</dbReference>
<dbReference type="Proteomes" id="UP000031978">
    <property type="component" value="Unassembled WGS sequence"/>
</dbReference>
<evidence type="ECO:0000313" key="3">
    <source>
        <dbReference type="Proteomes" id="UP000031978"/>
    </source>
</evidence>
<organism evidence="2 3">
    <name type="scientific">Bacillus pumilus</name>
    <name type="common">Bacillus mesentericus</name>
    <dbReference type="NCBI Taxonomy" id="1408"/>
    <lineage>
        <taxon>Bacteria</taxon>
        <taxon>Bacillati</taxon>
        <taxon>Bacillota</taxon>
        <taxon>Bacilli</taxon>
        <taxon>Bacillales</taxon>
        <taxon>Bacillaceae</taxon>
        <taxon>Bacillus</taxon>
    </lineage>
</organism>
<accession>A0AB34R305</accession>
<dbReference type="EMBL" id="JXCL01000006">
    <property type="protein sequence ID" value="KIL23905.1"/>
    <property type="molecule type" value="Genomic_DNA"/>
</dbReference>
<feature type="domain" description="Alpha/beta hydrolase fold-5" evidence="1">
    <location>
        <begin position="72"/>
        <end position="235"/>
    </location>
</feature>
<reference evidence="2 3" key="1">
    <citation type="submission" date="2014-12" db="EMBL/GenBank/DDBJ databases">
        <title>Draft Genome Sequences of Five Spore-Forming Food Isolates of Bacillus pumilus.</title>
        <authorList>
            <person name="de Jong A."/>
            <person name="van Heel A.J."/>
            <person name="Montalban-Lopez M."/>
            <person name="Krawczyk A.O."/>
            <person name="Berendsen E.M."/>
            <person name="Wells-Bennik M."/>
            <person name="Kuipers O.P."/>
        </authorList>
    </citation>
    <scope>NUCLEOTIDE SEQUENCE [LARGE SCALE GENOMIC DNA]</scope>
    <source>
        <strain evidence="2 3">B4127</strain>
    </source>
</reference>
<protein>
    <recommendedName>
        <fullName evidence="1">Alpha/beta hydrolase fold-5 domain-containing protein</fullName>
    </recommendedName>
</protein>
<sequence>MYMRKKGHAMKKILKIIGITLLALIILAFGAFYTWSRFTYGPSAALKKQVNIEQVEHKNNVYTFASTKSDTGIILYPGAKVEPLSYAYIGNELMKKGYSVFIPDMPFSFAIFHTNKAQDIMKDHQTIKHWYIGGHSLGGTAAAMFAEKNQRKLDGLFFLASYPASDELKSPSLNVLSISGEKDGLATQEKIKQSKTNLPSQTVYHEIKGGNHAQFGMYGKQKGDQPADIPALTQQKDIIQTMLEWLKPAKKLP</sequence>
<name>A0AB34R305_BACPU</name>
<evidence type="ECO:0000313" key="2">
    <source>
        <dbReference type="EMBL" id="KIL23905.1"/>
    </source>
</evidence>
<dbReference type="Gene3D" id="3.40.50.1820">
    <property type="entry name" value="alpha/beta hydrolase"/>
    <property type="match status" value="1"/>
</dbReference>
<comment type="caution">
    <text evidence="2">The sequence shown here is derived from an EMBL/GenBank/DDBJ whole genome shotgun (WGS) entry which is preliminary data.</text>
</comment>
<dbReference type="Pfam" id="PF12695">
    <property type="entry name" value="Abhydrolase_5"/>
    <property type="match status" value="1"/>
</dbReference>